<feature type="domain" description="AbiEi antitoxin N-terminal" evidence="1">
    <location>
        <begin position="8"/>
        <end position="43"/>
    </location>
</feature>
<proteinExistence type="predicted"/>
<dbReference type="Proteomes" id="UP000292385">
    <property type="component" value="Unassembled WGS sequence"/>
</dbReference>
<dbReference type="EMBL" id="SJJY01000014">
    <property type="protein sequence ID" value="TCC16185.1"/>
    <property type="molecule type" value="Genomic_DNA"/>
</dbReference>
<evidence type="ECO:0000259" key="1">
    <source>
        <dbReference type="Pfam" id="PF13338"/>
    </source>
</evidence>
<comment type="caution">
    <text evidence="2">The sequence shown here is derived from an EMBL/GenBank/DDBJ whole genome shotgun (WGS) entry which is preliminary data.</text>
</comment>
<accession>A0ABY1ZU76</accession>
<organism evidence="2 3">
    <name type="scientific">Kribbella speibonae</name>
    <dbReference type="NCBI Taxonomy" id="1572660"/>
    <lineage>
        <taxon>Bacteria</taxon>
        <taxon>Bacillati</taxon>
        <taxon>Actinomycetota</taxon>
        <taxon>Actinomycetes</taxon>
        <taxon>Propionibacteriales</taxon>
        <taxon>Kribbellaceae</taxon>
        <taxon>Kribbella</taxon>
    </lineage>
</organism>
<keyword evidence="3" id="KW-1185">Reference proteome</keyword>
<name>A0ABY1ZU76_9ACTN</name>
<protein>
    <recommendedName>
        <fullName evidence="1">AbiEi antitoxin N-terminal domain-containing protein</fullName>
    </recommendedName>
</protein>
<evidence type="ECO:0000313" key="2">
    <source>
        <dbReference type="EMBL" id="TCC16185.1"/>
    </source>
</evidence>
<dbReference type="RefSeq" id="WP_131468739.1">
    <property type="nucleotide sequence ID" value="NZ_SJJY01000014.1"/>
</dbReference>
<sequence length="325" mass="36022">MNRRLEVIAAARGGWFTRPDALAAGYSDSELRQRVRTGQWLRMSFNSYVDPRAWPDEPPWERAARLHLLHVRMASERLGDVVVSHQSAALLHGLPVWGTDLSRAHFTRRASGRPRTGRGVQVHRGRPAADEVVELGGLHVTSVDRAIVETACTTSYEVGVVLADAALRRLTTGERLAAVVRRHRHWRGVPAAQAAVLFADGRSESVGESRFRVLLANHGLPTPELQVEIRDTDGRLIGRVDFLLAGVLIVEFDGAMKYGENAADAVLAEKWREDRLRERGFGVLRFGWADLDHPHDTAARIRRALAAHAAGTGNRRLLVPSPRRG</sequence>
<evidence type="ECO:0000313" key="3">
    <source>
        <dbReference type="Proteomes" id="UP000292385"/>
    </source>
</evidence>
<dbReference type="InterPro" id="IPR025159">
    <property type="entry name" value="AbiEi_N"/>
</dbReference>
<gene>
    <name evidence="2" type="ORF">E0H58_40645</name>
</gene>
<reference evidence="2 3" key="1">
    <citation type="submission" date="2019-02" db="EMBL/GenBank/DDBJ databases">
        <title>Kribbella capetownensis sp. nov. and Kribbella speibonae sp. nov., isolated from soil.</title>
        <authorList>
            <person name="Curtis S.M."/>
            <person name="Norton I."/>
            <person name="Everest G.J."/>
            <person name="Meyers P.R."/>
        </authorList>
    </citation>
    <scope>NUCLEOTIDE SEQUENCE [LARGE SCALE GENOMIC DNA]</scope>
    <source>
        <strain evidence="2 3">SK5</strain>
    </source>
</reference>
<dbReference type="Pfam" id="PF13338">
    <property type="entry name" value="AbiEi_4"/>
    <property type="match status" value="1"/>
</dbReference>